<organism evidence="2 3">
    <name type="scientific">Pleurodeles waltl</name>
    <name type="common">Iberian ribbed newt</name>
    <dbReference type="NCBI Taxonomy" id="8319"/>
    <lineage>
        <taxon>Eukaryota</taxon>
        <taxon>Metazoa</taxon>
        <taxon>Chordata</taxon>
        <taxon>Craniata</taxon>
        <taxon>Vertebrata</taxon>
        <taxon>Euteleostomi</taxon>
        <taxon>Amphibia</taxon>
        <taxon>Batrachia</taxon>
        <taxon>Caudata</taxon>
        <taxon>Salamandroidea</taxon>
        <taxon>Salamandridae</taxon>
        <taxon>Pleurodelinae</taxon>
        <taxon>Pleurodeles</taxon>
    </lineage>
</organism>
<proteinExistence type="predicted"/>
<reference evidence="2" key="1">
    <citation type="journal article" date="2022" name="bioRxiv">
        <title>Sequencing and chromosome-scale assembly of the giantPleurodeles waltlgenome.</title>
        <authorList>
            <person name="Brown T."/>
            <person name="Elewa A."/>
            <person name="Iarovenko S."/>
            <person name="Subramanian E."/>
            <person name="Araus A.J."/>
            <person name="Petzold A."/>
            <person name="Susuki M."/>
            <person name="Suzuki K.-i.T."/>
            <person name="Hayashi T."/>
            <person name="Toyoda A."/>
            <person name="Oliveira C."/>
            <person name="Osipova E."/>
            <person name="Leigh N.D."/>
            <person name="Simon A."/>
            <person name="Yun M.H."/>
        </authorList>
    </citation>
    <scope>NUCLEOTIDE SEQUENCE</scope>
    <source>
        <strain evidence="2">20211129_DDA</strain>
        <tissue evidence="2">Liver</tissue>
    </source>
</reference>
<name>A0AAV7STW0_PLEWA</name>
<evidence type="ECO:0000313" key="2">
    <source>
        <dbReference type="EMBL" id="KAJ1167453.1"/>
    </source>
</evidence>
<dbReference type="AlphaFoldDB" id="A0AAV7STW0"/>
<dbReference type="Proteomes" id="UP001066276">
    <property type="component" value="Chromosome 4_2"/>
</dbReference>
<gene>
    <name evidence="2" type="ORF">NDU88_007844</name>
</gene>
<dbReference type="EMBL" id="JANPWB010000008">
    <property type="protein sequence ID" value="KAJ1167453.1"/>
    <property type="molecule type" value="Genomic_DNA"/>
</dbReference>
<feature type="region of interest" description="Disordered" evidence="1">
    <location>
        <begin position="61"/>
        <end position="117"/>
    </location>
</feature>
<sequence length="154" mass="16119">MRGGEGSLPPACAERAPSTCGFTAGVRRTRGEAALHSVRQVQAWSGRTCALQAPTARASCGPRDFLPVPRLGKDGGRGSLGDSNSPAAALRGRPTSIGPVDGERDFSERIPSPLLGNGAPGAPCSYLFGEPETERLIKRPSRSPSWLRPARISS</sequence>
<protein>
    <submittedName>
        <fullName evidence="2">Uncharacterized protein</fullName>
    </submittedName>
</protein>
<accession>A0AAV7STW0</accession>
<evidence type="ECO:0000313" key="3">
    <source>
        <dbReference type="Proteomes" id="UP001066276"/>
    </source>
</evidence>
<comment type="caution">
    <text evidence="2">The sequence shown here is derived from an EMBL/GenBank/DDBJ whole genome shotgun (WGS) entry which is preliminary data.</text>
</comment>
<keyword evidence="3" id="KW-1185">Reference proteome</keyword>
<evidence type="ECO:0000256" key="1">
    <source>
        <dbReference type="SAM" id="MobiDB-lite"/>
    </source>
</evidence>